<dbReference type="AlphaFoldDB" id="A0A0Q3VJA3"/>
<name>A0A0Q3VJA3_9BACI</name>
<dbReference type="Proteomes" id="UP000050996">
    <property type="component" value="Unassembled WGS sequence"/>
</dbReference>
<reference evidence="1 2" key="1">
    <citation type="submission" date="2015-09" db="EMBL/GenBank/DDBJ databases">
        <title>Genome sequencing project for genomic taxonomy and phylogenomics of Bacillus-like bacteria.</title>
        <authorList>
            <person name="Liu B."/>
            <person name="Wang J."/>
            <person name="Zhu Y."/>
            <person name="Liu G."/>
            <person name="Chen Q."/>
            <person name="Chen Z."/>
            <person name="Lan J."/>
            <person name="Che J."/>
            <person name="Ge C."/>
            <person name="Shi H."/>
            <person name="Pan Z."/>
            <person name="Liu X."/>
        </authorList>
    </citation>
    <scope>NUCLEOTIDE SEQUENCE [LARGE SCALE GENOMIC DNA]</scope>
    <source>
        <strain evidence="1 2">FJAT-18043</strain>
    </source>
</reference>
<protein>
    <submittedName>
        <fullName evidence="1">Uncharacterized protein</fullName>
    </submittedName>
</protein>
<gene>
    <name evidence="1" type="ORF">AN957_25970</name>
</gene>
<evidence type="ECO:0000313" key="2">
    <source>
        <dbReference type="Proteomes" id="UP000050996"/>
    </source>
</evidence>
<organism evidence="1 2">
    <name type="scientific">Cytobacillus solani</name>
    <dbReference type="NCBI Taxonomy" id="1637975"/>
    <lineage>
        <taxon>Bacteria</taxon>
        <taxon>Bacillati</taxon>
        <taxon>Bacillota</taxon>
        <taxon>Bacilli</taxon>
        <taxon>Bacillales</taxon>
        <taxon>Bacillaceae</taxon>
        <taxon>Cytobacillus</taxon>
    </lineage>
</organism>
<keyword evidence="2" id="KW-1185">Reference proteome</keyword>
<dbReference type="RefSeq" id="WP_053478386.1">
    <property type="nucleotide sequence ID" value="NZ_CP041305.1"/>
</dbReference>
<accession>A0A0Q3VJA3</accession>
<evidence type="ECO:0000313" key="1">
    <source>
        <dbReference type="EMBL" id="KQL21663.1"/>
    </source>
</evidence>
<dbReference type="STRING" id="1637975.AN957_25970"/>
<proteinExistence type="predicted"/>
<dbReference type="EMBL" id="LJIX01000006">
    <property type="protein sequence ID" value="KQL21663.1"/>
    <property type="molecule type" value="Genomic_DNA"/>
</dbReference>
<dbReference type="PATRIC" id="fig|1637975.4.peg.5247"/>
<comment type="caution">
    <text evidence="1">The sequence shown here is derived from an EMBL/GenBank/DDBJ whole genome shotgun (WGS) entry which is preliminary data.</text>
</comment>
<sequence>MVTLKYQNGQDIVVKMDEHRNGKIMCAIAMIENVQNKSFNVKRLVEYYDGHKQMDRAHKWGMNWTAGRK</sequence>